<organism evidence="2">
    <name type="scientific">bioreactor metagenome</name>
    <dbReference type="NCBI Taxonomy" id="1076179"/>
    <lineage>
        <taxon>unclassified sequences</taxon>
        <taxon>metagenomes</taxon>
        <taxon>ecological metagenomes</taxon>
    </lineage>
</organism>
<dbReference type="CDD" id="cd15482">
    <property type="entry name" value="Sialidase_non-viral"/>
    <property type="match status" value="1"/>
</dbReference>
<name>A0A644YWA3_9ZZZZ</name>
<dbReference type="EMBL" id="VSSQ01005749">
    <property type="protein sequence ID" value="MPM30294.1"/>
    <property type="molecule type" value="Genomic_DNA"/>
</dbReference>
<evidence type="ECO:0000313" key="2">
    <source>
        <dbReference type="EMBL" id="MPM30294.1"/>
    </source>
</evidence>
<gene>
    <name evidence="2" type="ORF">SDC9_76842</name>
</gene>
<feature type="domain" description="Sialidase" evidence="1">
    <location>
        <begin position="112"/>
        <end position="349"/>
    </location>
</feature>
<protein>
    <recommendedName>
        <fullName evidence="1">Sialidase domain-containing protein</fullName>
    </recommendedName>
</protein>
<evidence type="ECO:0000259" key="1">
    <source>
        <dbReference type="Pfam" id="PF13088"/>
    </source>
</evidence>
<dbReference type="PANTHER" id="PTHR43752">
    <property type="entry name" value="BNR/ASP-BOX REPEAT FAMILY PROTEIN"/>
    <property type="match status" value="1"/>
</dbReference>
<reference evidence="2" key="1">
    <citation type="submission" date="2019-08" db="EMBL/GenBank/DDBJ databases">
        <authorList>
            <person name="Kucharzyk K."/>
            <person name="Murdoch R.W."/>
            <person name="Higgins S."/>
            <person name="Loffler F."/>
        </authorList>
    </citation>
    <scope>NUCLEOTIDE SEQUENCE</scope>
</reference>
<sequence>MLQIVLKATVILSIIQTPQSVYGDTSMQSKFVCSLKSAPGNPRNSEGAFIQLRNGQVAYLYSCYHGESWDDHSSAELAVRISGDNGKTWSGAPLTVIRKEPGMLNLMSVSLLRLHSGKIALVYLCKKKNGGDIDCHPVIRFSSDEGQSWSDPRQIIPSPGYYVVNNDRMIQLKNGRLLLPAAFHSQTAGRLHPQAVSCMFYSDDEGACWSEAPQRLYPEPDNQSGFQEPGVVELSDGAVMQWCRTDCGCQYKAFSRNGGLSWSPVVPAPEFPSPLSPLSIKRCPYNGDLYAVWNDHHPDRRVDFLESSMQRTPLVIARSQDDGQTWHEHRILENDRAKGYAYTAMLFLDHSLLLGYCCGSGGNGGNMLQDSCIRKITLPQWTASNILEKKS</sequence>
<proteinExistence type="predicted"/>
<dbReference type="PANTHER" id="PTHR43752:SF2">
    <property type="entry name" value="BNR_ASP-BOX REPEAT FAMILY PROTEIN"/>
    <property type="match status" value="1"/>
</dbReference>
<dbReference type="InterPro" id="IPR011040">
    <property type="entry name" value="Sialidase"/>
</dbReference>
<dbReference type="Pfam" id="PF13088">
    <property type="entry name" value="BNR_2"/>
    <property type="match status" value="1"/>
</dbReference>
<dbReference type="SUPFAM" id="SSF50939">
    <property type="entry name" value="Sialidases"/>
    <property type="match status" value="1"/>
</dbReference>
<dbReference type="AlphaFoldDB" id="A0A644YWA3"/>
<accession>A0A644YWA3</accession>
<comment type="caution">
    <text evidence="2">The sequence shown here is derived from an EMBL/GenBank/DDBJ whole genome shotgun (WGS) entry which is preliminary data.</text>
</comment>
<dbReference type="Gene3D" id="2.120.10.10">
    <property type="match status" value="1"/>
</dbReference>
<dbReference type="InterPro" id="IPR036278">
    <property type="entry name" value="Sialidase_sf"/>
</dbReference>